<evidence type="ECO:0000313" key="2">
    <source>
        <dbReference type="EMBL" id="KAK2179503.1"/>
    </source>
</evidence>
<name>A0AAD9KZ83_RIDPI</name>
<gene>
    <name evidence="2" type="ORF">NP493_484g01000</name>
</gene>
<dbReference type="EMBL" id="JAODUO010000486">
    <property type="protein sequence ID" value="KAK2179503.1"/>
    <property type="molecule type" value="Genomic_DNA"/>
</dbReference>
<evidence type="ECO:0000256" key="1">
    <source>
        <dbReference type="SAM" id="SignalP"/>
    </source>
</evidence>
<feature type="chain" id="PRO_5041969260" description="HAT C-terminal dimerisation domain-containing protein" evidence="1">
    <location>
        <begin position="27"/>
        <end position="82"/>
    </location>
</feature>
<comment type="caution">
    <text evidence="2">The sequence shown here is derived from an EMBL/GenBank/DDBJ whole genome shotgun (WGS) entry which is preliminary data.</text>
</comment>
<dbReference type="PANTHER" id="PTHR46880">
    <property type="entry name" value="RAS-ASSOCIATING DOMAIN-CONTAINING PROTEIN"/>
    <property type="match status" value="1"/>
</dbReference>
<proteinExistence type="predicted"/>
<keyword evidence="1" id="KW-0732">Signal</keyword>
<reference evidence="2" key="1">
    <citation type="journal article" date="2023" name="Mol. Biol. Evol.">
        <title>Third-Generation Sequencing Reveals the Adaptive Role of the Epigenome in Three Deep-Sea Polychaetes.</title>
        <authorList>
            <person name="Perez M."/>
            <person name="Aroh O."/>
            <person name="Sun Y."/>
            <person name="Lan Y."/>
            <person name="Juniper S.K."/>
            <person name="Young C.R."/>
            <person name="Angers B."/>
            <person name="Qian P.Y."/>
        </authorList>
    </citation>
    <scope>NUCLEOTIDE SEQUENCE</scope>
    <source>
        <strain evidence="2">R07B-5</strain>
    </source>
</reference>
<organism evidence="2 3">
    <name type="scientific">Ridgeia piscesae</name>
    <name type="common">Tubeworm</name>
    <dbReference type="NCBI Taxonomy" id="27915"/>
    <lineage>
        <taxon>Eukaryota</taxon>
        <taxon>Metazoa</taxon>
        <taxon>Spiralia</taxon>
        <taxon>Lophotrochozoa</taxon>
        <taxon>Annelida</taxon>
        <taxon>Polychaeta</taxon>
        <taxon>Sedentaria</taxon>
        <taxon>Canalipalpata</taxon>
        <taxon>Sabellida</taxon>
        <taxon>Siboglinidae</taxon>
        <taxon>Ridgeia</taxon>
    </lineage>
</organism>
<keyword evidence="3" id="KW-1185">Reference proteome</keyword>
<evidence type="ECO:0000313" key="3">
    <source>
        <dbReference type="Proteomes" id="UP001209878"/>
    </source>
</evidence>
<dbReference type="Proteomes" id="UP001209878">
    <property type="component" value="Unassembled WGS sequence"/>
</dbReference>
<protein>
    <recommendedName>
        <fullName evidence="4">HAT C-terminal dimerisation domain-containing protein</fullName>
    </recommendedName>
</protein>
<dbReference type="PANTHER" id="PTHR46880:SF5">
    <property type="entry name" value="DUF4371 DOMAIN-CONTAINING PROTEIN"/>
    <property type="match status" value="1"/>
</dbReference>
<dbReference type="AlphaFoldDB" id="A0AAD9KZ83"/>
<sequence>MNSRHRNNHHNILSLMLTLPAHSADAERGFSEFKLVKSDWRTNLGNDVLTDLLHVLLHTPSIGEFDPTAAIHLWNASGPRTR</sequence>
<evidence type="ECO:0008006" key="4">
    <source>
        <dbReference type="Google" id="ProtNLM"/>
    </source>
</evidence>
<accession>A0AAD9KZ83</accession>
<feature type="signal peptide" evidence="1">
    <location>
        <begin position="1"/>
        <end position="26"/>
    </location>
</feature>